<protein>
    <submittedName>
        <fullName evidence="1">ATP-dependent helicase/nuclease subunit A</fullName>
        <ecNumber evidence="1">3.6.4.12</ecNumber>
    </submittedName>
</protein>
<evidence type="ECO:0000313" key="1">
    <source>
        <dbReference type="EMBL" id="MPN26349.1"/>
    </source>
</evidence>
<dbReference type="AlphaFoldDB" id="A0A645GKH1"/>
<dbReference type="InterPro" id="IPR011335">
    <property type="entry name" value="Restrct_endonuc-II-like"/>
</dbReference>
<dbReference type="EC" id="3.6.4.12" evidence="1"/>
<dbReference type="GO" id="GO:0016787">
    <property type="term" value="F:hydrolase activity"/>
    <property type="evidence" value="ECO:0007669"/>
    <property type="project" value="UniProtKB-KW"/>
</dbReference>
<accession>A0A645GKH1</accession>
<reference evidence="1" key="1">
    <citation type="submission" date="2019-08" db="EMBL/GenBank/DDBJ databases">
        <authorList>
            <person name="Kucharzyk K."/>
            <person name="Murdoch R.W."/>
            <person name="Higgins S."/>
            <person name="Loffler F."/>
        </authorList>
    </citation>
    <scope>NUCLEOTIDE SEQUENCE</scope>
</reference>
<keyword evidence="1" id="KW-0067">ATP-binding</keyword>
<proteinExistence type="predicted"/>
<comment type="caution">
    <text evidence="1">The sequence shown here is derived from an EMBL/GenBank/DDBJ whole genome shotgun (WGS) entry which is preliminary data.</text>
</comment>
<organism evidence="1">
    <name type="scientific">bioreactor metagenome</name>
    <dbReference type="NCBI Taxonomy" id="1076179"/>
    <lineage>
        <taxon>unclassified sequences</taxon>
        <taxon>metagenomes</taxon>
        <taxon>ecological metagenomes</taxon>
    </lineage>
</organism>
<dbReference type="Gene3D" id="3.90.320.10">
    <property type="match status" value="1"/>
</dbReference>
<dbReference type="InterPro" id="IPR011604">
    <property type="entry name" value="PDDEXK-like_dom_sf"/>
</dbReference>
<keyword evidence="1" id="KW-0547">Nucleotide-binding</keyword>
<dbReference type="EMBL" id="VSSQ01075835">
    <property type="protein sequence ID" value="MPN26349.1"/>
    <property type="molecule type" value="Genomic_DNA"/>
</dbReference>
<name>A0A645GKH1_9ZZZZ</name>
<keyword evidence="1" id="KW-0378">Hydrolase</keyword>
<gene>
    <name evidence="1" type="primary">addA_33</name>
    <name evidence="1" type="ORF">SDC9_173773</name>
</gene>
<sequence length="88" mass="10334">MDIHKEFPFAVRNDNKLIQGSVDFIAVDDQAIILIDFKTDRNVTQEILLQRYSQQINTYKIALSILFPQRVIEAYICSFDLETFIHIK</sequence>
<keyword evidence="1" id="KW-0347">Helicase</keyword>
<dbReference type="SUPFAM" id="SSF52980">
    <property type="entry name" value="Restriction endonuclease-like"/>
    <property type="match status" value="1"/>
</dbReference>
<dbReference type="GO" id="GO:0003678">
    <property type="term" value="F:DNA helicase activity"/>
    <property type="evidence" value="ECO:0007669"/>
    <property type="project" value="UniProtKB-EC"/>
</dbReference>